<sequence>MTKHTIGAVLKALRLEKYGDSAGTADFEYDIRTIYDIQPWAYWYLERQRAGQLDQERLALVCQIYDLTPESFAQLQVAPDLSAAVHAHTEAIRAHQQWQHRRERLAWPDSAMTAAQLTDPTTRPEATHRPEDILRYVRLASQWTVAHMAAYFELPDLLYWQMEVGLIPLSDEIDQWLCTLLNTDDLTTFTQTPDLDQLMRFALQQSTHQQID</sequence>
<dbReference type="Proteomes" id="UP000051162">
    <property type="component" value="Unassembled WGS sequence"/>
</dbReference>
<dbReference type="RefSeq" id="WP_056944646.1">
    <property type="nucleotide sequence ID" value="NZ_AZDT01000057.1"/>
</dbReference>
<dbReference type="GeneID" id="84782704"/>
<comment type="caution">
    <text evidence="1">The sequence shown here is derived from an EMBL/GenBank/DDBJ whole genome shotgun (WGS) entry which is preliminary data.</text>
</comment>
<gene>
    <name evidence="1" type="ORF">FD30_GL000342</name>
</gene>
<dbReference type="OrthoDB" id="2312955at2"/>
<protein>
    <submittedName>
        <fullName evidence="1">Uncharacterized protein</fullName>
    </submittedName>
</protein>
<dbReference type="EMBL" id="AZDT01000057">
    <property type="protein sequence ID" value="KRK73634.1"/>
    <property type="molecule type" value="Genomic_DNA"/>
</dbReference>
<accession>A0A0R1K0G7</accession>
<evidence type="ECO:0000313" key="1">
    <source>
        <dbReference type="EMBL" id="KRK73634.1"/>
    </source>
</evidence>
<evidence type="ECO:0000313" key="2">
    <source>
        <dbReference type="Proteomes" id="UP000051162"/>
    </source>
</evidence>
<name>A0A0R1K0G7_9LACO</name>
<dbReference type="AlphaFoldDB" id="A0A0R1K0G7"/>
<proteinExistence type="predicted"/>
<reference evidence="1 2" key="1">
    <citation type="journal article" date="2015" name="Genome Announc.">
        <title>Expanding the biotechnology potential of lactobacilli through comparative genomics of 213 strains and associated genera.</title>
        <authorList>
            <person name="Sun Z."/>
            <person name="Harris H.M."/>
            <person name="McCann A."/>
            <person name="Guo C."/>
            <person name="Argimon S."/>
            <person name="Zhang W."/>
            <person name="Yang X."/>
            <person name="Jeffery I.B."/>
            <person name="Cooney J.C."/>
            <person name="Kagawa T.F."/>
            <person name="Liu W."/>
            <person name="Song Y."/>
            <person name="Salvetti E."/>
            <person name="Wrobel A."/>
            <person name="Rasinkangas P."/>
            <person name="Parkhill J."/>
            <person name="Rea M.C."/>
            <person name="O'Sullivan O."/>
            <person name="Ritari J."/>
            <person name="Douillard F.P."/>
            <person name="Paul Ross R."/>
            <person name="Yang R."/>
            <person name="Briner A.E."/>
            <person name="Felis G.E."/>
            <person name="de Vos W.M."/>
            <person name="Barrangou R."/>
            <person name="Klaenhammer T.R."/>
            <person name="Caufield P.W."/>
            <person name="Cui Y."/>
            <person name="Zhang H."/>
            <person name="O'Toole P.W."/>
        </authorList>
    </citation>
    <scope>NUCLEOTIDE SEQUENCE [LARGE SCALE GENOMIC DNA]</scope>
    <source>
        <strain evidence="1 2">DSM 19117</strain>
    </source>
</reference>
<keyword evidence="2" id="KW-1185">Reference proteome</keyword>
<organism evidence="1 2">
    <name type="scientific">Levilactobacillus namurensis DSM 19117</name>
    <dbReference type="NCBI Taxonomy" id="1423773"/>
    <lineage>
        <taxon>Bacteria</taxon>
        <taxon>Bacillati</taxon>
        <taxon>Bacillota</taxon>
        <taxon>Bacilli</taxon>
        <taxon>Lactobacillales</taxon>
        <taxon>Lactobacillaceae</taxon>
        <taxon>Levilactobacillus</taxon>
    </lineage>
</organism>
<dbReference type="PATRIC" id="fig|1423773.3.peg.349"/>